<dbReference type="EMBL" id="KB534465">
    <property type="protein sequence ID" value="EMP33961.1"/>
    <property type="molecule type" value="Genomic_DNA"/>
</dbReference>
<proteinExistence type="predicted"/>
<protein>
    <submittedName>
        <fullName evidence="2">Uncharacterized protein</fullName>
    </submittedName>
</protein>
<accession>M7B7N5</accession>
<feature type="region of interest" description="Disordered" evidence="1">
    <location>
        <begin position="1"/>
        <end position="50"/>
    </location>
</feature>
<feature type="region of interest" description="Disordered" evidence="1">
    <location>
        <begin position="214"/>
        <end position="244"/>
    </location>
</feature>
<gene>
    <name evidence="2" type="ORF">UY3_08871</name>
</gene>
<dbReference type="Proteomes" id="UP000031443">
    <property type="component" value="Unassembled WGS sequence"/>
</dbReference>
<name>M7B7N5_CHEMY</name>
<dbReference type="Gene3D" id="1.10.287.3160">
    <property type="match status" value="1"/>
</dbReference>
<evidence type="ECO:0000256" key="1">
    <source>
        <dbReference type="SAM" id="MobiDB-lite"/>
    </source>
</evidence>
<evidence type="ECO:0000313" key="2">
    <source>
        <dbReference type="EMBL" id="EMP33961.1"/>
    </source>
</evidence>
<evidence type="ECO:0000313" key="3">
    <source>
        <dbReference type="Proteomes" id="UP000031443"/>
    </source>
</evidence>
<organism evidence="2 3">
    <name type="scientific">Chelonia mydas</name>
    <name type="common">Green sea-turtle</name>
    <name type="synonym">Chelonia agassizi</name>
    <dbReference type="NCBI Taxonomy" id="8469"/>
    <lineage>
        <taxon>Eukaryota</taxon>
        <taxon>Metazoa</taxon>
        <taxon>Chordata</taxon>
        <taxon>Craniata</taxon>
        <taxon>Vertebrata</taxon>
        <taxon>Euteleostomi</taxon>
        <taxon>Archelosauria</taxon>
        <taxon>Testudinata</taxon>
        <taxon>Testudines</taxon>
        <taxon>Cryptodira</taxon>
        <taxon>Durocryptodira</taxon>
        <taxon>Americhelydia</taxon>
        <taxon>Chelonioidea</taxon>
        <taxon>Cheloniidae</taxon>
        <taxon>Chelonia</taxon>
    </lineage>
</organism>
<dbReference type="AlphaFoldDB" id="M7B7N5"/>
<keyword evidence="3" id="KW-1185">Reference proteome</keyword>
<reference evidence="3" key="1">
    <citation type="journal article" date="2013" name="Nat. Genet.">
        <title>The draft genomes of soft-shell turtle and green sea turtle yield insights into the development and evolution of the turtle-specific body plan.</title>
        <authorList>
            <person name="Wang Z."/>
            <person name="Pascual-Anaya J."/>
            <person name="Zadissa A."/>
            <person name="Li W."/>
            <person name="Niimura Y."/>
            <person name="Huang Z."/>
            <person name="Li C."/>
            <person name="White S."/>
            <person name="Xiong Z."/>
            <person name="Fang D."/>
            <person name="Wang B."/>
            <person name="Ming Y."/>
            <person name="Chen Y."/>
            <person name="Zheng Y."/>
            <person name="Kuraku S."/>
            <person name="Pignatelli M."/>
            <person name="Herrero J."/>
            <person name="Beal K."/>
            <person name="Nozawa M."/>
            <person name="Li Q."/>
            <person name="Wang J."/>
            <person name="Zhang H."/>
            <person name="Yu L."/>
            <person name="Shigenobu S."/>
            <person name="Wang J."/>
            <person name="Liu J."/>
            <person name="Flicek P."/>
            <person name="Searle S."/>
            <person name="Wang J."/>
            <person name="Kuratani S."/>
            <person name="Yin Y."/>
            <person name="Aken B."/>
            <person name="Zhang G."/>
            <person name="Irie N."/>
        </authorList>
    </citation>
    <scope>NUCLEOTIDE SEQUENCE [LARGE SCALE GENOMIC DNA]</scope>
</reference>
<sequence length="244" mass="26308">MNSWPEPEAPPMGEGEQEDQPEGVKQQLTSSSSPDEVVAGTEVSGPPPIDHRAHQELLCRVAQNLGLQAEEIVEQEDPMVDILSPEGPSRIALLLIKTIQSNYKTIWQTPASSAPTGKGVERKYFAPSKGYEFLFCHPSPCSLVVLVVNESERHGQQATAPRAKEAKRLDLFGGKVYSSGGLQLRIANQQAILNRHNFHSWAVVWKFKDNLPQGSQQESGLGGGGQAGSQALSPGLPGFGRHGG</sequence>